<keyword evidence="1" id="KW-0812">Transmembrane</keyword>
<keyword evidence="1" id="KW-0472">Membrane</keyword>
<dbReference type="RefSeq" id="WP_185672034.1">
    <property type="nucleotide sequence ID" value="NZ_JACJVP010000044.1"/>
</dbReference>
<gene>
    <name evidence="2" type="ORF">H7C19_26190</name>
</gene>
<accession>A0A7X0RUY6</accession>
<proteinExistence type="predicted"/>
<sequence>MKESDHSSVWERYVEAKKHAFEEEPPDGKAEPMTIEELERAIAEAAAASGVPETGMPPRASVHPTSRNTWSRWFYRLLVVLFIALIVLLFRWGQRLYQGN</sequence>
<protein>
    <submittedName>
        <fullName evidence="2">Uncharacterized protein</fullName>
    </submittedName>
</protein>
<evidence type="ECO:0000313" key="3">
    <source>
        <dbReference type="Proteomes" id="UP000547209"/>
    </source>
</evidence>
<reference evidence="2 3" key="1">
    <citation type="submission" date="2020-08" db="EMBL/GenBank/DDBJ databases">
        <title>Cohnella phylogeny.</title>
        <authorList>
            <person name="Dunlap C."/>
        </authorList>
    </citation>
    <scope>NUCLEOTIDE SEQUENCE [LARGE SCALE GENOMIC DNA]</scope>
    <source>
        <strain evidence="2 3">DSM 28246</strain>
    </source>
</reference>
<feature type="transmembrane region" description="Helical" evidence="1">
    <location>
        <begin position="73"/>
        <end position="92"/>
    </location>
</feature>
<keyword evidence="3" id="KW-1185">Reference proteome</keyword>
<organism evidence="2 3">
    <name type="scientific">Cohnella nanjingensis</name>
    <dbReference type="NCBI Taxonomy" id="1387779"/>
    <lineage>
        <taxon>Bacteria</taxon>
        <taxon>Bacillati</taxon>
        <taxon>Bacillota</taxon>
        <taxon>Bacilli</taxon>
        <taxon>Bacillales</taxon>
        <taxon>Paenibacillaceae</taxon>
        <taxon>Cohnella</taxon>
    </lineage>
</organism>
<evidence type="ECO:0000313" key="2">
    <source>
        <dbReference type="EMBL" id="MBB6674177.1"/>
    </source>
</evidence>
<dbReference type="AlphaFoldDB" id="A0A7X0RUY6"/>
<keyword evidence="1" id="KW-1133">Transmembrane helix</keyword>
<comment type="caution">
    <text evidence="2">The sequence shown here is derived from an EMBL/GenBank/DDBJ whole genome shotgun (WGS) entry which is preliminary data.</text>
</comment>
<dbReference type="Proteomes" id="UP000547209">
    <property type="component" value="Unassembled WGS sequence"/>
</dbReference>
<evidence type="ECO:0000256" key="1">
    <source>
        <dbReference type="SAM" id="Phobius"/>
    </source>
</evidence>
<dbReference type="EMBL" id="JACJVP010000044">
    <property type="protein sequence ID" value="MBB6674177.1"/>
    <property type="molecule type" value="Genomic_DNA"/>
</dbReference>
<name>A0A7X0RUY6_9BACL</name>